<accession>C1H8S2</accession>
<dbReference type="AlphaFoldDB" id="C1H8S2"/>
<keyword evidence="3" id="KW-1185">Reference proteome</keyword>
<sequence length="126" mass="14033">MASHFLTEGICSCDSRLLIQVTLPTGIGCATATLVWHVHGSAGNPARTKKVKHSTRELKVVMVDRRTKHPLPFPCVYGAHHTYYFFSQSSVQLFNEVYESQLSPPPNPQLAEVENPKNPKSKSMNI</sequence>
<evidence type="ECO:0000313" key="2">
    <source>
        <dbReference type="EMBL" id="EEH36745.2"/>
    </source>
</evidence>
<reference evidence="2 3" key="1">
    <citation type="journal article" date="2011" name="PLoS Genet.">
        <title>Comparative genomic analysis of human fungal pathogens causing paracoccidioidomycosis.</title>
        <authorList>
            <person name="Desjardins C.A."/>
            <person name="Champion M.D."/>
            <person name="Holder J.W."/>
            <person name="Muszewska A."/>
            <person name="Goldberg J."/>
            <person name="Bailao A.M."/>
            <person name="Brigido M.M."/>
            <person name="Ferreira M.E."/>
            <person name="Garcia A.M."/>
            <person name="Grynberg M."/>
            <person name="Gujja S."/>
            <person name="Heiman D.I."/>
            <person name="Henn M.R."/>
            <person name="Kodira C.D."/>
            <person name="Leon-Narvaez H."/>
            <person name="Longo L.V."/>
            <person name="Ma L.J."/>
            <person name="Malavazi I."/>
            <person name="Matsuo A.L."/>
            <person name="Morais F.V."/>
            <person name="Pereira M."/>
            <person name="Rodriguez-Brito S."/>
            <person name="Sakthikumar S."/>
            <person name="Salem-Izacc S.M."/>
            <person name="Sykes S.M."/>
            <person name="Teixeira M.M."/>
            <person name="Vallejo M.C."/>
            <person name="Walter M.E."/>
            <person name="Yandava C."/>
            <person name="Young S."/>
            <person name="Zeng Q."/>
            <person name="Zucker J."/>
            <person name="Felipe M.S."/>
            <person name="Goldman G.H."/>
            <person name="Haas B.J."/>
            <person name="McEwen J.G."/>
            <person name="Nino-Vega G."/>
            <person name="Puccia R."/>
            <person name="San-Blas G."/>
            <person name="Soares C.M."/>
            <person name="Birren B.W."/>
            <person name="Cuomo C.A."/>
        </authorList>
    </citation>
    <scope>NUCLEOTIDE SEQUENCE [LARGE SCALE GENOMIC DNA]</scope>
    <source>
        <strain evidence="3">ATCC MYA-826 / Pb01</strain>
    </source>
</reference>
<protein>
    <submittedName>
        <fullName evidence="2">Uncharacterized protein</fullName>
    </submittedName>
</protein>
<dbReference type="EMBL" id="KN294013">
    <property type="protein sequence ID" value="EEH36745.2"/>
    <property type="molecule type" value="Genomic_DNA"/>
</dbReference>
<gene>
    <name evidence="2" type="ORF">PAAG_07163</name>
</gene>
<dbReference type="VEuPathDB" id="FungiDB:PAAG_07163"/>
<dbReference type="KEGG" id="pbl:PAAG_07163"/>
<evidence type="ECO:0000256" key="1">
    <source>
        <dbReference type="SAM" id="MobiDB-lite"/>
    </source>
</evidence>
<proteinExistence type="predicted"/>
<dbReference type="HOGENOM" id="CLU_1982237_0_0_1"/>
<dbReference type="RefSeq" id="XP_015700585.1">
    <property type="nucleotide sequence ID" value="XM_015846150.1"/>
</dbReference>
<dbReference type="Proteomes" id="UP000002059">
    <property type="component" value="Partially assembled WGS sequence"/>
</dbReference>
<evidence type="ECO:0000313" key="3">
    <source>
        <dbReference type="Proteomes" id="UP000002059"/>
    </source>
</evidence>
<feature type="region of interest" description="Disordered" evidence="1">
    <location>
        <begin position="100"/>
        <end position="126"/>
    </location>
</feature>
<dbReference type="GeneID" id="9094131"/>
<name>C1H8S2_PARBA</name>
<organism evidence="2 3">
    <name type="scientific">Paracoccidioides lutzii (strain ATCC MYA-826 / Pb01)</name>
    <name type="common">Paracoccidioides brasiliensis</name>
    <dbReference type="NCBI Taxonomy" id="502779"/>
    <lineage>
        <taxon>Eukaryota</taxon>
        <taxon>Fungi</taxon>
        <taxon>Dikarya</taxon>
        <taxon>Ascomycota</taxon>
        <taxon>Pezizomycotina</taxon>
        <taxon>Eurotiomycetes</taxon>
        <taxon>Eurotiomycetidae</taxon>
        <taxon>Onygenales</taxon>
        <taxon>Ajellomycetaceae</taxon>
        <taxon>Paracoccidioides</taxon>
    </lineage>
</organism>